<dbReference type="OrthoDB" id="427518at2759"/>
<comment type="caution">
    <text evidence="2">The sequence shown here is derived from an EMBL/GenBank/DDBJ whole genome shotgun (WGS) entry which is preliminary data.</text>
</comment>
<dbReference type="Pfam" id="PF23948">
    <property type="entry name" value="ARM_5"/>
    <property type="match status" value="1"/>
</dbReference>
<evidence type="ECO:0000259" key="1">
    <source>
        <dbReference type="Pfam" id="PF23948"/>
    </source>
</evidence>
<dbReference type="EMBL" id="JAAAHW010003565">
    <property type="protein sequence ID" value="KAF9982582.1"/>
    <property type="molecule type" value="Genomic_DNA"/>
</dbReference>
<sequence>MLGTSSSATGDLSPEDALRLATFHLENARKATDPKLALLLYKESEMVLARMKRSTIGGGLSHTDCSQDQSAHEGITNAISELEKMSTSSYSQDGSQTRCKKVENLGEIRLDDGAPAGNVTAVDPTFLRSQDQHEDIVTLAPHIFGEYKQPLVTKFKLPEPDERLQDTAQLTHCLNLLKLWSSSPDDIQEPTARDWLRIIEHDEDERERLKTRVVVLIKVFTRADLKDANAIAEVVYLDPVLEKDDFHFLLGLFYNDIERPIVLNSCQLEGIAQLIQGASPDYLTATDLVRILEQLKGHLRDIHKQPPPRVYKLTLMVSNVLDAMTDARVKGLDHKHLDESLSTYFDCLRETSDAFLVYQAAYAYQSTHYILDDERLWQTALQCDRSGTQGLSTAADAVYAVDLNRFLEGLNTIQQGLNEVPVVS</sequence>
<name>A0A9P6M9L3_9FUNG</name>
<reference evidence="2" key="1">
    <citation type="journal article" date="2020" name="Fungal Divers.">
        <title>Resolving the Mortierellaceae phylogeny through synthesis of multi-gene phylogenetics and phylogenomics.</title>
        <authorList>
            <person name="Vandepol N."/>
            <person name="Liber J."/>
            <person name="Desiro A."/>
            <person name="Na H."/>
            <person name="Kennedy M."/>
            <person name="Barry K."/>
            <person name="Grigoriev I.V."/>
            <person name="Miller A.N."/>
            <person name="O'Donnell K."/>
            <person name="Stajich J.E."/>
            <person name="Bonito G."/>
        </authorList>
    </citation>
    <scope>NUCLEOTIDE SEQUENCE</scope>
    <source>
        <strain evidence="2">MES-2147</strain>
    </source>
</reference>
<keyword evidence="3" id="KW-1185">Reference proteome</keyword>
<organism evidence="2 3">
    <name type="scientific">Modicella reniformis</name>
    <dbReference type="NCBI Taxonomy" id="1440133"/>
    <lineage>
        <taxon>Eukaryota</taxon>
        <taxon>Fungi</taxon>
        <taxon>Fungi incertae sedis</taxon>
        <taxon>Mucoromycota</taxon>
        <taxon>Mortierellomycotina</taxon>
        <taxon>Mortierellomycetes</taxon>
        <taxon>Mortierellales</taxon>
        <taxon>Mortierellaceae</taxon>
        <taxon>Modicella</taxon>
    </lineage>
</organism>
<protein>
    <recommendedName>
        <fullName evidence="1">Arm-like repeat domain-containing protein</fullName>
    </recommendedName>
</protein>
<dbReference type="Proteomes" id="UP000749646">
    <property type="component" value="Unassembled WGS sequence"/>
</dbReference>
<feature type="domain" description="Arm-like repeat" evidence="1">
    <location>
        <begin position="198"/>
        <end position="417"/>
    </location>
</feature>
<dbReference type="AlphaFoldDB" id="A0A9P6M9L3"/>
<accession>A0A9P6M9L3</accession>
<feature type="non-terminal residue" evidence="2">
    <location>
        <position position="1"/>
    </location>
</feature>
<evidence type="ECO:0000313" key="3">
    <source>
        <dbReference type="Proteomes" id="UP000749646"/>
    </source>
</evidence>
<gene>
    <name evidence="2" type="ORF">BGZ65_002696</name>
</gene>
<dbReference type="InterPro" id="IPR056251">
    <property type="entry name" value="Arm_rpt_dom"/>
</dbReference>
<proteinExistence type="predicted"/>
<evidence type="ECO:0000313" key="2">
    <source>
        <dbReference type="EMBL" id="KAF9982582.1"/>
    </source>
</evidence>